<dbReference type="GO" id="GO:0005886">
    <property type="term" value="C:plasma membrane"/>
    <property type="evidence" value="ECO:0007669"/>
    <property type="project" value="TreeGrafter"/>
</dbReference>
<organism evidence="2 3">
    <name type="scientific">Roseibacillus persicicus</name>
    <dbReference type="NCBI Taxonomy" id="454148"/>
    <lineage>
        <taxon>Bacteria</taxon>
        <taxon>Pseudomonadati</taxon>
        <taxon>Verrucomicrobiota</taxon>
        <taxon>Verrucomicrobiia</taxon>
        <taxon>Verrucomicrobiales</taxon>
        <taxon>Verrucomicrobiaceae</taxon>
        <taxon>Roseibacillus</taxon>
    </lineage>
</organism>
<gene>
    <name evidence="2" type="ORF">GCM10007100_10160</name>
</gene>
<dbReference type="RefSeq" id="WP_229809391.1">
    <property type="nucleotide sequence ID" value="NZ_BMXI01000003.1"/>
</dbReference>
<dbReference type="InterPro" id="IPR052894">
    <property type="entry name" value="AsmA-related"/>
</dbReference>
<evidence type="ECO:0008006" key="4">
    <source>
        <dbReference type="Google" id="ProtNLM"/>
    </source>
</evidence>
<name>A0A918WHB1_9BACT</name>
<reference evidence="2" key="2">
    <citation type="submission" date="2020-09" db="EMBL/GenBank/DDBJ databases">
        <authorList>
            <person name="Sun Q."/>
            <person name="Kim S."/>
        </authorList>
    </citation>
    <scope>NUCLEOTIDE SEQUENCE</scope>
    <source>
        <strain evidence="2">KCTC 12988</strain>
    </source>
</reference>
<dbReference type="AlphaFoldDB" id="A0A918WHB1"/>
<proteinExistence type="predicted"/>
<keyword evidence="3" id="KW-1185">Reference proteome</keyword>
<dbReference type="PANTHER" id="PTHR30441:SF8">
    <property type="entry name" value="DUF748 DOMAIN-CONTAINING PROTEIN"/>
    <property type="match status" value="1"/>
</dbReference>
<evidence type="ECO:0000313" key="3">
    <source>
        <dbReference type="Proteomes" id="UP000644507"/>
    </source>
</evidence>
<dbReference type="PANTHER" id="PTHR30441">
    <property type="entry name" value="DUF748 DOMAIN-CONTAINING PROTEIN"/>
    <property type="match status" value="1"/>
</dbReference>
<comment type="caution">
    <text evidence="2">The sequence shown here is derived from an EMBL/GenBank/DDBJ whole genome shotgun (WGS) entry which is preliminary data.</text>
</comment>
<evidence type="ECO:0000313" key="2">
    <source>
        <dbReference type="EMBL" id="GHC46505.1"/>
    </source>
</evidence>
<evidence type="ECO:0000256" key="1">
    <source>
        <dbReference type="SAM" id="MobiDB-lite"/>
    </source>
</evidence>
<feature type="compositionally biased region" description="Polar residues" evidence="1">
    <location>
        <begin position="790"/>
        <end position="800"/>
    </location>
</feature>
<reference evidence="2" key="1">
    <citation type="journal article" date="2014" name="Int. J. Syst. Evol. Microbiol.">
        <title>Complete genome sequence of Corynebacterium casei LMG S-19264T (=DSM 44701T), isolated from a smear-ripened cheese.</title>
        <authorList>
            <consortium name="US DOE Joint Genome Institute (JGI-PGF)"/>
            <person name="Walter F."/>
            <person name="Albersmeier A."/>
            <person name="Kalinowski J."/>
            <person name="Ruckert C."/>
        </authorList>
    </citation>
    <scope>NUCLEOTIDE SEQUENCE</scope>
    <source>
        <strain evidence="2">KCTC 12988</strain>
    </source>
</reference>
<protein>
    <recommendedName>
        <fullName evidence="4">AsmA-like C-terminal domain-containing protein</fullName>
    </recommendedName>
</protein>
<dbReference type="EMBL" id="BMXI01000003">
    <property type="protein sequence ID" value="GHC46505.1"/>
    <property type="molecule type" value="Genomic_DNA"/>
</dbReference>
<accession>A0A918WHB1</accession>
<dbReference type="Proteomes" id="UP000644507">
    <property type="component" value="Unassembled WGS sequence"/>
</dbReference>
<feature type="region of interest" description="Disordered" evidence="1">
    <location>
        <begin position="784"/>
        <end position="815"/>
    </location>
</feature>
<sequence length="815" mass="90083">MVLLTLVVGGTILWKVNQRGFSGEWGERLQEQLDAYGLHAEFSSVRLSFSRGLVAKDLSIFADEDRTTLLASADLLYLDIDRAIALRGQWQVRSAEFENAYLRLPDSCAPHHLSQLTGKASLSRENGFAITETTGRLGQLDISLDANLLDFQLPGVSDGGEEDSLPLDDFLAMLHQEIEHWKTSETLPAHLALKVEGSLAKPSTLDGSFRFTAPVISRLNYEMRDLNLAGRINRSSLLLEEANFNDGSGSFAGNGFYNFLKRQANFEVASSASLKRLMRTGLGIDKLSQLEFTQPPSISARGELLLPPDSSPELSLTGEINLKKFRFLDGAWESLTSDFSLQKNNLYLRDLVLQHPEGSLTGQLLFQNENVRYQAHSTLPPHLFDPFIEPDGDIRKTLDRVKFGDDSEVVLDLAGSIRPSNLTDWSASGQIRLKNFSYNGVPANYASSSFNLTPLQAIYTRPEIEFDLTSDRSYRAYGGPEQAVVRADSVSYDDTEKLTRIEHLHGVCWVPPVLRLFIPSVADYLERTYRTSAPPAFSSSGAIDHRPERSRTSFHTHIQAPAPLYYTFLGKAVELRETSAKIHTHHRQVDVSELSSYAFSGPINGQLTVLLPSIPGRSPDFRGELRWTRLRLSDIGETYGFEKIESGLLTGRMDFLGTAGKIETLNGSGNFGLEQGELFKAPVFGPLSPLIAGIQGHDRASHETARDASANFLIRSGILLTDDFITSTDSLTVKAEGSIDLARKTLDMTARADTEGLLKLVTLPLNLTGFSGLFQFRGTGSVADPKWENTPFTRPQQTNKPPLFADPPKGRVVPE</sequence>
<dbReference type="GO" id="GO:0090313">
    <property type="term" value="P:regulation of protein targeting to membrane"/>
    <property type="evidence" value="ECO:0007669"/>
    <property type="project" value="TreeGrafter"/>
</dbReference>